<evidence type="ECO:0000313" key="1">
    <source>
        <dbReference type="EnsemblPlants" id="AVESA.00010b.r2.3DG0570380.1.CDS"/>
    </source>
</evidence>
<organism evidence="1 2">
    <name type="scientific">Avena sativa</name>
    <name type="common">Oat</name>
    <dbReference type="NCBI Taxonomy" id="4498"/>
    <lineage>
        <taxon>Eukaryota</taxon>
        <taxon>Viridiplantae</taxon>
        <taxon>Streptophyta</taxon>
        <taxon>Embryophyta</taxon>
        <taxon>Tracheophyta</taxon>
        <taxon>Spermatophyta</taxon>
        <taxon>Magnoliopsida</taxon>
        <taxon>Liliopsida</taxon>
        <taxon>Poales</taxon>
        <taxon>Poaceae</taxon>
        <taxon>BOP clade</taxon>
        <taxon>Pooideae</taxon>
        <taxon>Poodae</taxon>
        <taxon>Poeae</taxon>
        <taxon>Poeae Chloroplast Group 1 (Aveneae type)</taxon>
        <taxon>Aveninae</taxon>
        <taxon>Avena</taxon>
    </lineage>
</organism>
<proteinExistence type="predicted"/>
<dbReference type="EnsemblPlants" id="AVESA.00010b.r2.3DG0570380.1">
    <property type="protein sequence ID" value="AVESA.00010b.r2.3DG0570380.1.CDS"/>
    <property type="gene ID" value="AVESA.00010b.r2.3DG0570380"/>
</dbReference>
<sequence length="421" mass="47402">MILRQWIAAGFIREKEENRTLEELAEGYFAELVNRSLLQVVESNHAGRLKSYRMHDVIRLLALNKAREECFGEVYNGSADGTVSVQCGARRISVQGGNLQQLRRSGATHLRAQHVFEYNNADFLKPILTSSNLLSTLDLQGSHIKMLPNEVFNLFNLRYLGLRDTDIECLPEAVGRLQNLEVLDASDANLMYLPKSIVKLQKFRYLYLMASNTWQDCVLLSASKPLPEFLREVRALTELRTFTVCNVRSEHSSDLTNAISKMSHLVHLGIAAAAESAVLRFEGLYLPPALSWLGLAGQLEKTSMPQLLSSWSHLDSLTCLTLGFSNIDEEAFSCLSVLHGLRSLGLMKAFEGKRLDFYAGSFPKLQFLHIWGAAQLSQVGIEKGAMRNLVVLLFMYCPELKFLPDGIEYLRALEKLRLEDT</sequence>
<name>A0ACD5W3P7_AVESA</name>
<keyword evidence="2" id="KW-1185">Reference proteome</keyword>
<reference evidence="1" key="1">
    <citation type="submission" date="2021-05" db="EMBL/GenBank/DDBJ databases">
        <authorList>
            <person name="Scholz U."/>
            <person name="Mascher M."/>
            <person name="Fiebig A."/>
        </authorList>
    </citation>
    <scope>NUCLEOTIDE SEQUENCE [LARGE SCALE GENOMIC DNA]</scope>
</reference>
<reference evidence="1" key="2">
    <citation type="submission" date="2025-09" db="UniProtKB">
        <authorList>
            <consortium name="EnsemblPlants"/>
        </authorList>
    </citation>
    <scope>IDENTIFICATION</scope>
</reference>
<protein>
    <submittedName>
        <fullName evidence="1">Uncharacterized protein</fullName>
    </submittedName>
</protein>
<accession>A0ACD5W3P7</accession>
<dbReference type="Proteomes" id="UP001732700">
    <property type="component" value="Chromosome 3D"/>
</dbReference>
<evidence type="ECO:0000313" key="2">
    <source>
        <dbReference type="Proteomes" id="UP001732700"/>
    </source>
</evidence>